<feature type="region of interest" description="Disordered" evidence="1">
    <location>
        <begin position="233"/>
        <end position="446"/>
    </location>
</feature>
<feature type="compositionally biased region" description="Basic and acidic residues" evidence="1">
    <location>
        <begin position="267"/>
        <end position="317"/>
    </location>
</feature>
<feature type="compositionally biased region" description="Basic residues" evidence="1">
    <location>
        <begin position="245"/>
        <end position="259"/>
    </location>
</feature>
<evidence type="ECO:0000256" key="1">
    <source>
        <dbReference type="SAM" id="MobiDB-lite"/>
    </source>
</evidence>
<feature type="compositionally biased region" description="Basic and acidic residues" evidence="1">
    <location>
        <begin position="415"/>
        <end position="446"/>
    </location>
</feature>
<feature type="compositionally biased region" description="Basic residues" evidence="1">
    <location>
        <begin position="322"/>
        <end position="334"/>
    </location>
</feature>
<dbReference type="KEGG" id="nano:G5V58_23655"/>
<gene>
    <name evidence="3" type="ORF">G5V58_23655</name>
</gene>
<dbReference type="PROSITE" id="PS50093">
    <property type="entry name" value="PKD"/>
    <property type="match status" value="1"/>
</dbReference>
<evidence type="ECO:0000313" key="3">
    <source>
        <dbReference type="EMBL" id="QIG45349.1"/>
    </source>
</evidence>
<dbReference type="GO" id="GO:0005975">
    <property type="term" value="P:carbohydrate metabolic process"/>
    <property type="evidence" value="ECO:0007669"/>
    <property type="project" value="UniProtKB-ARBA"/>
</dbReference>
<keyword evidence="4" id="KW-1185">Reference proteome</keyword>
<dbReference type="EMBL" id="CP049257">
    <property type="protein sequence ID" value="QIG45349.1"/>
    <property type="molecule type" value="Genomic_DNA"/>
</dbReference>
<dbReference type="Pfam" id="PF18911">
    <property type="entry name" value="PKD_4"/>
    <property type="match status" value="2"/>
</dbReference>
<name>A0A6G6WJE4_9ACTN</name>
<organism evidence="3 4">
    <name type="scientific">Nocardioides anomalus</name>
    <dbReference type="NCBI Taxonomy" id="2712223"/>
    <lineage>
        <taxon>Bacteria</taxon>
        <taxon>Bacillati</taxon>
        <taxon>Actinomycetota</taxon>
        <taxon>Actinomycetes</taxon>
        <taxon>Propionibacteriales</taxon>
        <taxon>Nocardioidaceae</taxon>
        <taxon>Nocardioides</taxon>
    </lineage>
</organism>
<dbReference type="InterPro" id="IPR022409">
    <property type="entry name" value="PKD/Chitinase_dom"/>
</dbReference>
<feature type="compositionally biased region" description="Basic and acidic residues" evidence="1">
    <location>
        <begin position="368"/>
        <end position="379"/>
    </location>
</feature>
<dbReference type="Gene3D" id="2.60.40.10">
    <property type="entry name" value="Immunoglobulins"/>
    <property type="match status" value="2"/>
</dbReference>
<feature type="compositionally biased region" description="Basic and acidic residues" evidence="1">
    <location>
        <begin position="393"/>
        <end position="408"/>
    </location>
</feature>
<proteinExistence type="predicted"/>
<evidence type="ECO:0000313" key="4">
    <source>
        <dbReference type="Proteomes" id="UP000502996"/>
    </source>
</evidence>
<dbReference type="InterPro" id="IPR000601">
    <property type="entry name" value="PKD_dom"/>
</dbReference>
<dbReference type="InterPro" id="IPR035986">
    <property type="entry name" value="PKD_dom_sf"/>
</dbReference>
<dbReference type="CDD" id="cd00146">
    <property type="entry name" value="PKD"/>
    <property type="match status" value="1"/>
</dbReference>
<evidence type="ECO:0000259" key="2">
    <source>
        <dbReference type="PROSITE" id="PS50093"/>
    </source>
</evidence>
<dbReference type="SMART" id="SM00089">
    <property type="entry name" value="PKD"/>
    <property type="match status" value="2"/>
</dbReference>
<protein>
    <submittedName>
        <fullName evidence="3">PKD domain-containing protein</fullName>
    </submittedName>
</protein>
<dbReference type="Proteomes" id="UP000502996">
    <property type="component" value="Chromosome"/>
</dbReference>
<dbReference type="AlphaFoldDB" id="A0A6G6WJE4"/>
<reference evidence="3 4" key="1">
    <citation type="submission" date="2020-02" db="EMBL/GenBank/DDBJ databases">
        <title>Full genome sequence of Nocardioides sp. R-3366.</title>
        <authorList>
            <person name="Im W.-T."/>
        </authorList>
    </citation>
    <scope>NUCLEOTIDE SEQUENCE [LARGE SCALE GENOMIC DNA]</scope>
    <source>
        <strain evidence="3 4">R-3366</strain>
    </source>
</reference>
<feature type="compositionally biased region" description="Basic and acidic residues" evidence="1">
    <location>
        <begin position="336"/>
        <end position="351"/>
    </location>
</feature>
<feature type="compositionally biased region" description="Basic residues" evidence="1">
    <location>
        <begin position="380"/>
        <end position="392"/>
    </location>
</feature>
<feature type="domain" description="PKD" evidence="2">
    <location>
        <begin position="80"/>
        <end position="162"/>
    </location>
</feature>
<dbReference type="InterPro" id="IPR013783">
    <property type="entry name" value="Ig-like_fold"/>
</dbReference>
<sequence length="894" mass="95615">MFFSDFARSCIWVLGKGAGDEPAPTSISTFVQPAGTPTDLLTGPGGDLYYVDYGITADGNVGQGIAGVHRIVYTGSNATPTARITADQLSGTAPLTVRFSGATSTDPDGDSLTYRWDFENDGTWDATGATATKTYGTGTYTAKLEVNDGHGHTHTTTVQVQAGNSAPPAHLGDPGRLAHLGDGRHHLLQRERHRRPGGSPHLHVAGRDQALPQQRVPHAPVRHLHRRLGELHRASARVPLQARDHGHRHRLRRAHRHPLGRAVTQDRGGRVRERADRSRSHRGGDEPHRAVHRDLHPEGALHGQRGPDDRQRSERRGVQLLVRRRGAHARRQPRHQPLDADRDLHAADRRSGGQPRLGHRAAVGRLHRLGDQRERGERRLHLRLGPRRRPVLRRRDGGDPERHLLDRRLAHRPRARDGHPRCDRRRGGDGHRRQQPGADHHVDVADGRHTWSVGQTLAYSGAATDPQETLPASAYAWKVERQDCASGCARSTVSTSTGPSGAVVVPQLPYPSHLFLTLTVTDSQGQSTTATRQLEPRTVALTVATDPAGGTVTVAGTDRVAPYVLTTIPGSAVAVSAAATRTVNQSPYAFAGWSDGGARSHSITAPATATTYTARWADANRIPVASIITDPHTASGPAPLTVGLDASGSTDPDGQALSYAWDLDGDGAYDDATGATAGATYPVGTVTVGLRVTDAGGLSATTAKTVSATNTAPAVTRVTAYPAGGYTVGQTLGFDAAATDAQQELPDSAYSFVMFRQDCEAGCPRTEVRRWTGVQNGQYVVPALPYAAHLVLVATATDAQGASASRELRLDPQAAALTVRASRGLAVQVAGATTKGWRGTLVAGSTLRVSAPKRQTKGGVRYVFVRWSDGGARTHDVTVWDAATTIRAVYRRGR</sequence>
<accession>A0A6G6WJE4</accession>
<dbReference type="SUPFAM" id="SSF49299">
    <property type="entry name" value="PKD domain"/>
    <property type="match status" value="2"/>
</dbReference>